<evidence type="ECO:0000313" key="2">
    <source>
        <dbReference type="Proteomes" id="UP000241690"/>
    </source>
</evidence>
<dbReference type="AlphaFoldDB" id="A0A2T3ZXS1"/>
<proteinExistence type="predicted"/>
<sequence>MPIGIIADIIGLIGLGPAAIGGSVITYCSKHPGPGCIDSRSVGMNSRHFDSSVGACNVPMYNFAQCHDQLESQSTGVIGTVLSAGTVQFDNIPPACMNLNAILIGACGGTGPRPEPCGSACMKYIGLSDDQLRLLSKSLNIS</sequence>
<accession>A0A2T3ZXS1</accession>
<protein>
    <submittedName>
        <fullName evidence="1">Uncharacterized protein</fullName>
    </submittedName>
</protein>
<keyword evidence="2" id="KW-1185">Reference proteome</keyword>
<name>A0A2T3ZXS1_TRIHA</name>
<dbReference type="Proteomes" id="UP000241690">
    <property type="component" value="Unassembled WGS sequence"/>
</dbReference>
<dbReference type="RefSeq" id="XP_024769284.1">
    <property type="nucleotide sequence ID" value="XM_024920580.1"/>
</dbReference>
<organism evidence="1 2">
    <name type="scientific">Trichoderma harzianum CBS 226.95</name>
    <dbReference type="NCBI Taxonomy" id="983964"/>
    <lineage>
        <taxon>Eukaryota</taxon>
        <taxon>Fungi</taxon>
        <taxon>Dikarya</taxon>
        <taxon>Ascomycota</taxon>
        <taxon>Pezizomycotina</taxon>
        <taxon>Sordariomycetes</taxon>
        <taxon>Hypocreomycetidae</taxon>
        <taxon>Hypocreales</taxon>
        <taxon>Hypocreaceae</taxon>
        <taxon>Trichoderma</taxon>
    </lineage>
</organism>
<reference evidence="1 2" key="1">
    <citation type="submission" date="2016-07" db="EMBL/GenBank/DDBJ databases">
        <title>Multiple horizontal gene transfer events from other fungi enriched the ability of initially mycotrophic Trichoderma (Ascomycota) to feed on dead plant biomass.</title>
        <authorList>
            <consortium name="DOE Joint Genome Institute"/>
            <person name="Aerts A."/>
            <person name="Atanasova L."/>
            <person name="Chenthamara K."/>
            <person name="Zhang J."/>
            <person name="Grujic M."/>
            <person name="Henrissat B."/>
            <person name="Kuo A."/>
            <person name="Salamov A."/>
            <person name="Lipzen A."/>
            <person name="Labutti K."/>
            <person name="Barry K."/>
            <person name="Miao Y."/>
            <person name="Rahimi M.J."/>
            <person name="Shen Q."/>
            <person name="Grigoriev I.V."/>
            <person name="Kubicek C.P."/>
            <person name="Druzhinina I.S."/>
        </authorList>
    </citation>
    <scope>NUCLEOTIDE SEQUENCE [LARGE SCALE GENOMIC DNA]</scope>
    <source>
        <strain evidence="1 2">CBS 226.95</strain>
    </source>
</reference>
<evidence type="ECO:0000313" key="1">
    <source>
        <dbReference type="EMBL" id="PTB49607.1"/>
    </source>
</evidence>
<dbReference type="STRING" id="983964.A0A2T3ZXS1"/>
<gene>
    <name evidence="1" type="ORF">M431DRAFT_524505</name>
</gene>
<dbReference type="GeneID" id="36629149"/>
<dbReference type="EMBL" id="KZ679691">
    <property type="protein sequence ID" value="PTB49607.1"/>
    <property type="molecule type" value="Genomic_DNA"/>
</dbReference>